<dbReference type="Proteomes" id="UP001152622">
    <property type="component" value="Chromosome 6"/>
</dbReference>
<evidence type="ECO:0000256" key="1">
    <source>
        <dbReference type="SAM" id="MobiDB-lite"/>
    </source>
</evidence>
<protein>
    <submittedName>
        <fullName evidence="2">Uncharacterized protein</fullName>
    </submittedName>
</protein>
<dbReference type="EMBL" id="JAINUF010000006">
    <property type="protein sequence ID" value="KAJ8355942.1"/>
    <property type="molecule type" value="Genomic_DNA"/>
</dbReference>
<dbReference type="AlphaFoldDB" id="A0A9Q1IUV2"/>
<gene>
    <name evidence="2" type="ORF">SKAU_G00187360</name>
</gene>
<evidence type="ECO:0000313" key="3">
    <source>
        <dbReference type="Proteomes" id="UP001152622"/>
    </source>
</evidence>
<accession>A0A9Q1IUV2</accession>
<organism evidence="2 3">
    <name type="scientific">Synaphobranchus kaupii</name>
    <name type="common">Kaup's arrowtooth eel</name>
    <dbReference type="NCBI Taxonomy" id="118154"/>
    <lineage>
        <taxon>Eukaryota</taxon>
        <taxon>Metazoa</taxon>
        <taxon>Chordata</taxon>
        <taxon>Craniata</taxon>
        <taxon>Vertebrata</taxon>
        <taxon>Euteleostomi</taxon>
        <taxon>Actinopterygii</taxon>
        <taxon>Neopterygii</taxon>
        <taxon>Teleostei</taxon>
        <taxon>Anguilliformes</taxon>
        <taxon>Synaphobranchidae</taxon>
        <taxon>Synaphobranchus</taxon>
    </lineage>
</organism>
<reference evidence="2" key="1">
    <citation type="journal article" date="2023" name="Science">
        <title>Genome structures resolve the early diversification of teleost fishes.</title>
        <authorList>
            <person name="Parey E."/>
            <person name="Louis A."/>
            <person name="Montfort J."/>
            <person name="Bouchez O."/>
            <person name="Roques C."/>
            <person name="Iampietro C."/>
            <person name="Lluch J."/>
            <person name="Castinel A."/>
            <person name="Donnadieu C."/>
            <person name="Desvignes T."/>
            <person name="Floi Bucao C."/>
            <person name="Jouanno E."/>
            <person name="Wen M."/>
            <person name="Mejri S."/>
            <person name="Dirks R."/>
            <person name="Jansen H."/>
            <person name="Henkel C."/>
            <person name="Chen W.J."/>
            <person name="Zahm M."/>
            <person name="Cabau C."/>
            <person name="Klopp C."/>
            <person name="Thompson A.W."/>
            <person name="Robinson-Rechavi M."/>
            <person name="Braasch I."/>
            <person name="Lecointre G."/>
            <person name="Bobe J."/>
            <person name="Postlethwait J.H."/>
            <person name="Berthelot C."/>
            <person name="Roest Crollius H."/>
            <person name="Guiguen Y."/>
        </authorList>
    </citation>
    <scope>NUCLEOTIDE SEQUENCE</scope>
    <source>
        <strain evidence="2">WJC10195</strain>
    </source>
</reference>
<comment type="caution">
    <text evidence="2">The sequence shown here is derived from an EMBL/GenBank/DDBJ whole genome shotgun (WGS) entry which is preliminary data.</text>
</comment>
<sequence>MNPLEQGTSREGYLEVSDLSRVINSALTDRPVPRAVPTRRVAERGLVTSLPVSERRTALSASGPGHCHQPHA</sequence>
<evidence type="ECO:0000313" key="2">
    <source>
        <dbReference type="EMBL" id="KAJ8355942.1"/>
    </source>
</evidence>
<keyword evidence="3" id="KW-1185">Reference proteome</keyword>
<feature type="region of interest" description="Disordered" evidence="1">
    <location>
        <begin position="53"/>
        <end position="72"/>
    </location>
</feature>
<proteinExistence type="predicted"/>
<name>A0A9Q1IUV2_SYNKA</name>